<dbReference type="Pfam" id="PF11578">
    <property type="entry name" value="DUF3237"/>
    <property type="match status" value="1"/>
</dbReference>
<gene>
    <name evidence="1" type="ORF">ACINKY_18575</name>
</gene>
<sequence length="140" mass="15447">MAWEKVFTVHVAIGDTTDLYNNHDGDSVVMISFGGHVTGKYFEGDILPGGVDTQIIGPNGGRHSLSARYMLQGKDFTGEACKMFIENNGMFDEKQENVLFRTSPKIITNSQALSYLNNDELMGEGLPSNTGIDIHIYRNV</sequence>
<name>A0ABW8HWZ6_9BACL</name>
<proteinExistence type="predicted"/>
<accession>A0ABW8HWZ6</accession>
<evidence type="ECO:0000313" key="1">
    <source>
        <dbReference type="EMBL" id="MFK0524202.1"/>
    </source>
</evidence>
<dbReference type="EMBL" id="JBIYSL010000004">
    <property type="protein sequence ID" value="MFK0524202.1"/>
    <property type="molecule type" value="Genomic_DNA"/>
</dbReference>
<evidence type="ECO:0000313" key="2">
    <source>
        <dbReference type="Proteomes" id="UP001618531"/>
    </source>
</evidence>
<dbReference type="RefSeq" id="WP_402876647.1">
    <property type="nucleotide sequence ID" value="NZ_JBIYSL010000004.1"/>
</dbReference>
<keyword evidence="2" id="KW-1185">Reference proteome</keyword>
<comment type="caution">
    <text evidence="1">The sequence shown here is derived from an EMBL/GenBank/DDBJ whole genome shotgun (WGS) entry which is preliminary data.</text>
</comment>
<organism evidence="1 2">
    <name type="scientific">Paenibacillus illinoisensis</name>
    <dbReference type="NCBI Taxonomy" id="59845"/>
    <lineage>
        <taxon>Bacteria</taxon>
        <taxon>Bacillati</taxon>
        <taxon>Bacillota</taxon>
        <taxon>Bacilli</taxon>
        <taxon>Bacillales</taxon>
        <taxon>Paenibacillaceae</taxon>
        <taxon>Paenibacillus</taxon>
    </lineage>
</organism>
<protein>
    <submittedName>
        <fullName evidence="1">DUF3237 family protein</fullName>
    </submittedName>
</protein>
<reference evidence="1 2" key="1">
    <citation type="submission" date="2024-11" db="EMBL/GenBank/DDBJ databases">
        <title>Identification and Characterization of a Novel Fosfomycin Bacillithiol Transferase FosB8 in Paenibacillus illinoisensis.</title>
        <authorList>
            <person name="Lu W."/>
        </authorList>
    </citation>
    <scope>NUCLEOTIDE SEQUENCE [LARGE SCALE GENOMIC DNA]</scope>
    <source>
        <strain evidence="1 2">WP77</strain>
    </source>
</reference>
<dbReference type="Proteomes" id="UP001618531">
    <property type="component" value="Unassembled WGS sequence"/>
</dbReference>
<dbReference type="Gene3D" id="2.40.160.20">
    <property type="match status" value="1"/>
</dbReference>